<organism evidence="2">
    <name type="scientific">uncultured Anaerotruncus sp</name>
    <dbReference type="NCBI Taxonomy" id="905011"/>
    <lineage>
        <taxon>Bacteria</taxon>
        <taxon>Bacillati</taxon>
        <taxon>Bacillota</taxon>
        <taxon>Clostridia</taxon>
        <taxon>Eubacteriales</taxon>
        <taxon>Oscillospiraceae</taxon>
        <taxon>Anaerotruncus</taxon>
        <taxon>environmental samples</taxon>
    </lineage>
</organism>
<dbReference type="EMBL" id="CACRSL010000004">
    <property type="protein sequence ID" value="VYT22151.1"/>
    <property type="molecule type" value="Genomic_DNA"/>
</dbReference>
<sequence length="205" mass="21207">MDDLASTLSQILGNPEAMNQLKSAAAALGLGDMAGGQVNSQPQMNNPSAMNQASMNLGMNQGIPPQMNNGMGFPQGQMDQMNQGGNPMPVNQGMNPPGSGGQNPLGSLDLSALGSVLGSLGLGQGTQQPQQQSSLPAIDMGTLMKIQGALSRLSKSDKNVDLLMALKPHLSEERSKKVDDAVKIMQLIKLLPLIKESGLFGGGAT</sequence>
<reference evidence="2" key="1">
    <citation type="submission" date="2019-11" db="EMBL/GenBank/DDBJ databases">
        <authorList>
            <person name="Feng L."/>
        </authorList>
    </citation>
    <scope>NUCLEOTIDE SEQUENCE</scope>
    <source>
        <strain evidence="2">AundefinedLFYP135</strain>
    </source>
</reference>
<accession>A0A6N2V1B3</accession>
<evidence type="ECO:0000256" key="1">
    <source>
        <dbReference type="SAM" id="MobiDB-lite"/>
    </source>
</evidence>
<name>A0A6N2V1B3_9FIRM</name>
<gene>
    <name evidence="2" type="ORF">AULFYP135_02111</name>
</gene>
<protein>
    <submittedName>
        <fullName evidence="2">Uncharacterized protein</fullName>
    </submittedName>
</protein>
<dbReference type="AlphaFoldDB" id="A0A6N2V1B3"/>
<evidence type="ECO:0000313" key="2">
    <source>
        <dbReference type="EMBL" id="VYT22151.1"/>
    </source>
</evidence>
<proteinExistence type="predicted"/>
<feature type="region of interest" description="Disordered" evidence="1">
    <location>
        <begin position="82"/>
        <end position="105"/>
    </location>
</feature>